<evidence type="ECO:0008006" key="4">
    <source>
        <dbReference type="Google" id="ProtNLM"/>
    </source>
</evidence>
<dbReference type="PANTHER" id="PTHR12741">
    <property type="entry name" value="LYST-INTERACTING PROTEIN LIP5 DOPAMINE RESPONSIVE PROTEIN DRG-1"/>
    <property type="match status" value="1"/>
</dbReference>
<keyword evidence="1" id="KW-0812">Transmembrane</keyword>
<keyword evidence="1" id="KW-1133">Transmembrane helix</keyword>
<dbReference type="GO" id="GO:0005886">
    <property type="term" value="C:plasma membrane"/>
    <property type="evidence" value="ECO:0007669"/>
    <property type="project" value="TreeGrafter"/>
</dbReference>
<keyword evidence="3" id="KW-1185">Reference proteome</keyword>
<protein>
    <recommendedName>
        <fullName evidence="4">1,3-beta-glucan synthase</fullName>
    </recommendedName>
</protein>
<dbReference type="AlphaFoldDB" id="A0AAU9NST9"/>
<dbReference type="Proteomes" id="UP001157418">
    <property type="component" value="Unassembled WGS sequence"/>
</dbReference>
<feature type="transmembrane region" description="Helical" evidence="1">
    <location>
        <begin position="44"/>
        <end position="65"/>
    </location>
</feature>
<evidence type="ECO:0000256" key="1">
    <source>
        <dbReference type="SAM" id="Phobius"/>
    </source>
</evidence>
<evidence type="ECO:0000313" key="2">
    <source>
        <dbReference type="EMBL" id="CAH1440897.1"/>
    </source>
</evidence>
<keyword evidence="1" id="KW-0472">Membrane</keyword>
<feature type="transmembrane region" description="Helical" evidence="1">
    <location>
        <begin position="85"/>
        <end position="106"/>
    </location>
</feature>
<reference evidence="2 3" key="1">
    <citation type="submission" date="2022-01" db="EMBL/GenBank/DDBJ databases">
        <authorList>
            <person name="Xiong W."/>
            <person name="Schranz E."/>
        </authorList>
    </citation>
    <scope>NUCLEOTIDE SEQUENCE [LARGE SCALE GENOMIC DNA]</scope>
</reference>
<accession>A0AAU9NST9</accession>
<organism evidence="2 3">
    <name type="scientific">Lactuca virosa</name>
    <dbReference type="NCBI Taxonomy" id="75947"/>
    <lineage>
        <taxon>Eukaryota</taxon>
        <taxon>Viridiplantae</taxon>
        <taxon>Streptophyta</taxon>
        <taxon>Embryophyta</taxon>
        <taxon>Tracheophyta</taxon>
        <taxon>Spermatophyta</taxon>
        <taxon>Magnoliopsida</taxon>
        <taxon>eudicotyledons</taxon>
        <taxon>Gunneridae</taxon>
        <taxon>Pentapetalae</taxon>
        <taxon>asterids</taxon>
        <taxon>campanulids</taxon>
        <taxon>Asterales</taxon>
        <taxon>Asteraceae</taxon>
        <taxon>Cichorioideae</taxon>
        <taxon>Cichorieae</taxon>
        <taxon>Lactucinae</taxon>
        <taxon>Lactuca</taxon>
    </lineage>
</organism>
<evidence type="ECO:0000313" key="3">
    <source>
        <dbReference type="Proteomes" id="UP001157418"/>
    </source>
</evidence>
<proteinExistence type="predicted"/>
<name>A0AAU9NST9_9ASTR</name>
<gene>
    <name evidence="2" type="ORF">LVIROSA_LOCUS27002</name>
</gene>
<comment type="caution">
    <text evidence="2">The sequence shown here is derived from an EMBL/GenBank/DDBJ whole genome shotgun (WGS) entry which is preliminary data.</text>
</comment>
<sequence length="144" mass="16392">MSYWRKTLGADYQLLFRLINGFIVVAFASTLITLVSLPHMTIKDIIVCILAFLPTGWGLLLISQALRPFFQRSGLWSSIRTLAKYYEIIMGLLLFTPVAFLAWFPFVSEFQTRMIFNQAFNRGLEISCILGGGQKKDQSSNNKD</sequence>
<dbReference type="GO" id="GO:0046527">
    <property type="term" value="F:glucosyltransferase activity"/>
    <property type="evidence" value="ECO:0007669"/>
    <property type="project" value="TreeGrafter"/>
</dbReference>
<dbReference type="PANTHER" id="PTHR12741:SF80">
    <property type="entry name" value="1,3-BETA-GLUCAN SYNTHASE"/>
    <property type="match status" value="1"/>
</dbReference>
<feature type="transmembrane region" description="Helical" evidence="1">
    <location>
        <begin position="14"/>
        <end position="37"/>
    </location>
</feature>
<dbReference type="EMBL" id="CAKMRJ010005412">
    <property type="protein sequence ID" value="CAH1440897.1"/>
    <property type="molecule type" value="Genomic_DNA"/>
</dbReference>